<gene>
    <name evidence="1" type="ORF">OUZ56_032303</name>
</gene>
<organism evidence="1 2">
    <name type="scientific">Daphnia magna</name>
    <dbReference type="NCBI Taxonomy" id="35525"/>
    <lineage>
        <taxon>Eukaryota</taxon>
        <taxon>Metazoa</taxon>
        <taxon>Ecdysozoa</taxon>
        <taxon>Arthropoda</taxon>
        <taxon>Crustacea</taxon>
        <taxon>Branchiopoda</taxon>
        <taxon>Diplostraca</taxon>
        <taxon>Cladocera</taxon>
        <taxon>Anomopoda</taxon>
        <taxon>Daphniidae</taxon>
        <taxon>Daphnia</taxon>
    </lineage>
</organism>
<evidence type="ECO:0000313" key="1">
    <source>
        <dbReference type="EMBL" id="KAK4017356.1"/>
    </source>
</evidence>
<reference evidence="1 2" key="1">
    <citation type="journal article" date="2023" name="Nucleic Acids Res.">
        <title>The hologenome of Daphnia magna reveals possible DNA methylation and microbiome-mediated evolution of the host genome.</title>
        <authorList>
            <person name="Chaturvedi A."/>
            <person name="Li X."/>
            <person name="Dhandapani V."/>
            <person name="Marshall H."/>
            <person name="Kissane S."/>
            <person name="Cuenca-Cambronero M."/>
            <person name="Asole G."/>
            <person name="Calvet F."/>
            <person name="Ruiz-Romero M."/>
            <person name="Marangio P."/>
            <person name="Guigo R."/>
            <person name="Rago D."/>
            <person name="Mirbahai L."/>
            <person name="Eastwood N."/>
            <person name="Colbourne J.K."/>
            <person name="Zhou J."/>
            <person name="Mallon E."/>
            <person name="Orsini L."/>
        </authorList>
    </citation>
    <scope>NUCLEOTIDE SEQUENCE [LARGE SCALE GENOMIC DNA]</scope>
    <source>
        <strain evidence="1">LRV0_1</strain>
    </source>
</reference>
<evidence type="ECO:0000313" key="2">
    <source>
        <dbReference type="Proteomes" id="UP001234178"/>
    </source>
</evidence>
<accession>A0ABQ9ZWT5</accession>
<dbReference type="EMBL" id="JAOYFB010000005">
    <property type="protein sequence ID" value="KAK4017356.1"/>
    <property type="molecule type" value="Genomic_DNA"/>
</dbReference>
<protein>
    <recommendedName>
        <fullName evidence="3">Secreted protein</fullName>
    </recommendedName>
</protein>
<comment type="caution">
    <text evidence="1">The sequence shown here is derived from an EMBL/GenBank/DDBJ whole genome shotgun (WGS) entry which is preliminary data.</text>
</comment>
<name>A0ABQ9ZWT5_9CRUS</name>
<evidence type="ECO:0008006" key="3">
    <source>
        <dbReference type="Google" id="ProtNLM"/>
    </source>
</evidence>
<sequence>MSEINTFLSCYSVLLDPLFRCSALNASPSGSALNASPLYRCQCQCSHENENGFCQLPKPASCSQVWSWAARTRRRGQYGVDGAKPYAPMLLKCQRLV</sequence>
<proteinExistence type="predicted"/>
<keyword evidence="2" id="KW-1185">Reference proteome</keyword>
<dbReference type="Proteomes" id="UP001234178">
    <property type="component" value="Unassembled WGS sequence"/>
</dbReference>